<reference evidence="2" key="1">
    <citation type="submission" date="2016-10" db="EMBL/GenBank/DDBJ databases">
        <authorList>
            <person name="Varghese N."/>
            <person name="Submissions S."/>
        </authorList>
    </citation>
    <scope>NUCLEOTIDE SEQUENCE [LARGE SCALE GENOMIC DNA]</scope>
    <source>
        <strain evidence="2">DSM 23920</strain>
    </source>
</reference>
<evidence type="ECO:0000313" key="1">
    <source>
        <dbReference type="EMBL" id="SEA37103.1"/>
    </source>
</evidence>
<protein>
    <submittedName>
        <fullName evidence="1">Glycosyltransferase involved in cell wall bisynthesis</fullName>
    </submittedName>
</protein>
<gene>
    <name evidence="1" type="ORF">SAMN05660909_01660</name>
</gene>
<dbReference type="Proteomes" id="UP000199656">
    <property type="component" value="Unassembled WGS sequence"/>
</dbReference>
<evidence type="ECO:0000313" key="2">
    <source>
        <dbReference type="Proteomes" id="UP000199656"/>
    </source>
</evidence>
<organism evidence="1 2">
    <name type="scientific">Chitinophaga terrae</name>
    <name type="common">ex Kim and Jung 2007</name>
    <dbReference type="NCBI Taxonomy" id="408074"/>
    <lineage>
        <taxon>Bacteria</taxon>
        <taxon>Pseudomonadati</taxon>
        <taxon>Bacteroidota</taxon>
        <taxon>Chitinophagia</taxon>
        <taxon>Chitinophagales</taxon>
        <taxon>Chitinophagaceae</taxon>
        <taxon>Chitinophaga</taxon>
    </lineage>
</organism>
<dbReference type="EMBL" id="FNRL01000006">
    <property type="protein sequence ID" value="SEA37103.1"/>
    <property type="molecule type" value="Genomic_DNA"/>
</dbReference>
<proteinExistence type="predicted"/>
<keyword evidence="2" id="KW-1185">Reference proteome</keyword>
<dbReference type="AlphaFoldDB" id="A0A1H4AMH8"/>
<dbReference type="Gene3D" id="3.40.50.2000">
    <property type="entry name" value="Glycogen Phosphorylase B"/>
    <property type="match status" value="2"/>
</dbReference>
<accession>A0A1H4AMH8</accession>
<dbReference type="STRING" id="408074.SAMN05660909_01660"/>
<sequence>MQRPGILILATIPPPIGGVTIHIQRLLQFLDNNGYGYTFVDVRRTPKKEILAQINKHRFIHFHIYHPAVRFLLVLLGTIFGKKMLFTFHGNVGRHTWALNLLDQFSFRLSYLPVVLNRKSLEQGLRWNSRTQLISAFIPPQVTETLTTDVQAAITGLRQRYDRIYATNASTVSFDKEGRETYQISLLVKIFNEVQAGLLIVDPTGRYASYLEQQGCRMNENILLISGPQSFFEILKLSDVLLRITTTDGDALSVKEALFLNKQVIATDVVDRPVGTQLVPLNEAAIRSAISKLEERQVIADVAEQSHGGVAMLGIYRKIVA</sequence>
<name>A0A1H4AMH8_9BACT</name>
<dbReference type="GO" id="GO:0016740">
    <property type="term" value="F:transferase activity"/>
    <property type="evidence" value="ECO:0007669"/>
    <property type="project" value="UniProtKB-KW"/>
</dbReference>
<dbReference type="OrthoDB" id="798298at2"/>
<keyword evidence="1" id="KW-0808">Transferase</keyword>
<dbReference type="RefSeq" id="WP_089760509.1">
    <property type="nucleotide sequence ID" value="NZ_BKAT01000009.1"/>
</dbReference>
<dbReference type="SUPFAM" id="SSF53756">
    <property type="entry name" value="UDP-Glycosyltransferase/glycogen phosphorylase"/>
    <property type="match status" value="1"/>
</dbReference>